<name>A0A4Z2FQB9_9TELE</name>
<comment type="caution">
    <text evidence="2">The sequence shown here is derived from an EMBL/GenBank/DDBJ whole genome shotgun (WGS) entry which is preliminary data.</text>
</comment>
<feature type="region of interest" description="Disordered" evidence="1">
    <location>
        <begin position="1"/>
        <end position="46"/>
    </location>
</feature>
<organism evidence="2 3">
    <name type="scientific">Liparis tanakae</name>
    <name type="common">Tanaka's snailfish</name>
    <dbReference type="NCBI Taxonomy" id="230148"/>
    <lineage>
        <taxon>Eukaryota</taxon>
        <taxon>Metazoa</taxon>
        <taxon>Chordata</taxon>
        <taxon>Craniata</taxon>
        <taxon>Vertebrata</taxon>
        <taxon>Euteleostomi</taxon>
        <taxon>Actinopterygii</taxon>
        <taxon>Neopterygii</taxon>
        <taxon>Teleostei</taxon>
        <taxon>Neoteleostei</taxon>
        <taxon>Acanthomorphata</taxon>
        <taxon>Eupercaria</taxon>
        <taxon>Perciformes</taxon>
        <taxon>Cottioidei</taxon>
        <taxon>Cottales</taxon>
        <taxon>Liparidae</taxon>
        <taxon>Liparis</taxon>
    </lineage>
</organism>
<feature type="compositionally biased region" description="Basic and acidic residues" evidence="1">
    <location>
        <begin position="73"/>
        <end position="86"/>
    </location>
</feature>
<evidence type="ECO:0000313" key="3">
    <source>
        <dbReference type="Proteomes" id="UP000314294"/>
    </source>
</evidence>
<sequence length="97" mass="11163">MTLRRHFIPAKRTEPHFHQQPEGVAAPVAAERRKEERKEDRTSPRSLQILSRVPAAGFHWKTIGLRSPESPESTERTERTAPESRTNKIRNTKQVGI</sequence>
<keyword evidence="3" id="KW-1185">Reference proteome</keyword>
<accession>A0A4Z2FQB9</accession>
<reference evidence="2 3" key="1">
    <citation type="submission" date="2019-03" db="EMBL/GenBank/DDBJ databases">
        <title>First draft genome of Liparis tanakae, snailfish: a comprehensive survey of snailfish specific genes.</title>
        <authorList>
            <person name="Kim W."/>
            <person name="Song I."/>
            <person name="Jeong J.-H."/>
            <person name="Kim D."/>
            <person name="Kim S."/>
            <person name="Ryu S."/>
            <person name="Song J.Y."/>
            <person name="Lee S.K."/>
        </authorList>
    </citation>
    <scope>NUCLEOTIDE SEQUENCE [LARGE SCALE GENOMIC DNA]</scope>
    <source>
        <tissue evidence="2">Muscle</tissue>
    </source>
</reference>
<protein>
    <submittedName>
        <fullName evidence="2">Uncharacterized protein</fullName>
    </submittedName>
</protein>
<feature type="region of interest" description="Disordered" evidence="1">
    <location>
        <begin position="63"/>
        <end position="97"/>
    </location>
</feature>
<dbReference type="Proteomes" id="UP000314294">
    <property type="component" value="Unassembled WGS sequence"/>
</dbReference>
<dbReference type="AlphaFoldDB" id="A0A4Z2FQB9"/>
<gene>
    <name evidence="2" type="ORF">EYF80_046356</name>
</gene>
<evidence type="ECO:0000313" key="2">
    <source>
        <dbReference type="EMBL" id="TNN43427.1"/>
    </source>
</evidence>
<feature type="compositionally biased region" description="Basic and acidic residues" evidence="1">
    <location>
        <begin position="30"/>
        <end position="43"/>
    </location>
</feature>
<proteinExistence type="predicted"/>
<dbReference type="EMBL" id="SRLO01000965">
    <property type="protein sequence ID" value="TNN43427.1"/>
    <property type="molecule type" value="Genomic_DNA"/>
</dbReference>
<evidence type="ECO:0000256" key="1">
    <source>
        <dbReference type="SAM" id="MobiDB-lite"/>
    </source>
</evidence>